<proteinExistence type="predicted"/>
<dbReference type="EMBL" id="BARV01042998">
    <property type="protein sequence ID" value="GAI52862.1"/>
    <property type="molecule type" value="Genomic_DNA"/>
</dbReference>
<name>X1P963_9ZZZZ</name>
<sequence length="52" mass="5995">GQVDMVVSRLELKEKIALLLKIFDKAKQNLRISKSTKQNKILSSNKLKKIEK</sequence>
<reference evidence="1" key="1">
    <citation type="journal article" date="2014" name="Front. Microbiol.">
        <title>High frequency of phylogenetically diverse reductive dehalogenase-homologous genes in deep subseafloor sedimentary metagenomes.</title>
        <authorList>
            <person name="Kawai M."/>
            <person name="Futagami T."/>
            <person name="Toyoda A."/>
            <person name="Takaki Y."/>
            <person name="Nishi S."/>
            <person name="Hori S."/>
            <person name="Arai W."/>
            <person name="Tsubouchi T."/>
            <person name="Morono Y."/>
            <person name="Uchiyama I."/>
            <person name="Ito T."/>
            <person name="Fujiyama A."/>
            <person name="Inagaki F."/>
            <person name="Takami H."/>
        </authorList>
    </citation>
    <scope>NUCLEOTIDE SEQUENCE</scope>
    <source>
        <strain evidence="1">Expedition CK06-06</strain>
    </source>
</reference>
<feature type="non-terminal residue" evidence="1">
    <location>
        <position position="1"/>
    </location>
</feature>
<protein>
    <submittedName>
        <fullName evidence="1">Uncharacterized protein</fullName>
    </submittedName>
</protein>
<comment type="caution">
    <text evidence="1">The sequence shown here is derived from an EMBL/GenBank/DDBJ whole genome shotgun (WGS) entry which is preliminary data.</text>
</comment>
<accession>X1P963</accession>
<organism evidence="1">
    <name type="scientific">marine sediment metagenome</name>
    <dbReference type="NCBI Taxonomy" id="412755"/>
    <lineage>
        <taxon>unclassified sequences</taxon>
        <taxon>metagenomes</taxon>
        <taxon>ecological metagenomes</taxon>
    </lineage>
</organism>
<dbReference type="AlphaFoldDB" id="X1P963"/>
<evidence type="ECO:0000313" key="1">
    <source>
        <dbReference type="EMBL" id="GAI52862.1"/>
    </source>
</evidence>
<gene>
    <name evidence="1" type="ORF">S06H3_64393</name>
</gene>